<sequence length="127" mass="13076">MHGAALFAAMGVMGVLSFLIALFIAAIFLSLAGKLVGIEKASIGRSMIAILGGGILGGIVTLLVALVFAPLAPLLGFLANLWVIKTVFETGWLRAFLAWLLSAVMAAVIMMLLAAFGLFTIGALSAL</sequence>
<accession>A0A218PA90</accession>
<organism evidence="2 3">
    <name type="scientific">Thermococcus pacificus</name>
    <dbReference type="NCBI Taxonomy" id="71998"/>
    <lineage>
        <taxon>Archaea</taxon>
        <taxon>Methanobacteriati</taxon>
        <taxon>Methanobacteriota</taxon>
        <taxon>Thermococci</taxon>
        <taxon>Thermococcales</taxon>
        <taxon>Thermococcaceae</taxon>
        <taxon>Thermococcus</taxon>
    </lineage>
</organism>
<feature type="transmembrane region" description="Helical" evidence="1">
    <location>
        <begin position="96"/>
        <end position="124"/>
    </location>
</feature>
<evidence type="ECO:0000313" key="2">
    <source>
        <dbReference type="EMBL" id="ASJ07692.1"/>
    </source>
</evidence>
<keyword evidence="1" id="KW-1133">Transmembrane helix</keyword>
<keyword evidence="1" id="KW-0812">Transmembrane</keyword>
<evidence type="ECO:0000313" key="3">
    <source>
        <dbReference type="Proteomes" id="UP000197418"/>
    </source>
</evidence>
<feature type="transmembrane region" description="Helical" evidence="1">
    <location>
        <begin position="6"/>
        <end position="36"/>
    </location>
</feature>
<gene>
    <name evidence="2" type="ORF">A3L08_08945</name>
</gene>
<proteinExistence type="predicted"/>
<keyword evidence="3" id="KW-1185">Reference proteome</keyword>
<feature type="transmembrane region" description="Helical" evidence="1">
    <location>
        <begin position="48"/>
        <end position="76"/>
    </location>
</feature>
<dbReference type="EMBL" id="CP015102">
    <property type="protein sequence ID" value="ASJ07692.1"/>
    <property type="molecule type" value="Genomic_DNA"/>
</dbReference>
<keyword evidence="1" id="KW-0472">Membrane</keyword>
<dbReference type="Proteomes" id="UP000197418">
    <property type="component" value="Chromosome"/>
</dbReference>
<dbReference type="KEGG" id="tpaf:A3L08_08945"/>
<dbReference type="AlphaFoldDB" id="A0A218PA90"/>
<evidence type="ECO:0000256" key="1">
    <source>
        <dbReference type="SAM" id="Phobius"/>
    </source>
</evidence>
<name>A0A218PA90_9EURY</name>
<protein>
    <submittedName>
        <fullName evidence="2">Uncharacterized protein</fullName>
    </submittedName>
</protein>
<reference evidence="2 3" key="1">
    <citation type="submission" date="2016-04" db="EMBL/GenBank/DDBJ databases">
        <title>Complete genome sequence of Thermococcus pacificus type strain P4.</title>
        <authorList>
            <person name="Oger P.M."/>
        </authorList>
    </citation>
    <scope>NUCLEOTIDE SEQUENCE [LARGE SCALE GENOMIC DNA]</scope>
    <source>
        <strain evidence="2 3">P-4</strain>
    </source>
</reference>